<evidence type="ECO:0008006" key="3">
    <source>
        <dbReference type="Google" id="ProtNLM"/>
    </source>
</evidence>
<dbReference type="AlphaFoldDB" id="A0A7W7KES3"/>
<sequence length="266" mass="29599">MNDLIFHRMIDPDWSRHERAFVDKEFAKTQARLLVPGLGVAKTLHVIAMEGVGSAADLCDLLRPFLGTSAIAKPAHASGMATFLRDVTSSEDLRWLYAVAACDYAMVVREMQYFRLPKKVIVEALIPTADASPPDDYKFYCVAGEPLVCQIDHNRFSKAWSRLFRVPDFTPMHDQDGLVAPFSFAQAPRDRTNDMVAAARSLAAGFEFVRVDLYNGFDGVYFGEMTFTPAASLGIAPSIVGDLPDSETHQLYSEIIMSAVRVLRRK</sequence>
<organism evidence="1 2">
    <name type="scientific">Novosphingobium chloroacetimidivorans</name>
    <dbReference type="NCBI Taxonomy" id="1428314"/>
    <lineage>
        <taxon>Bacteria</taxon>
        <taxon>Pseudomonadati</taxon>
        <taxon>Pseudomonadota</taxon>
        <taxon>Alphaproteobacteria</taxon>
        <taxon>Sphingomonadales</taxon>
        <taxon>Sphingomonadaceae</taxon>
        <taxon>Novosphingobium</taxon>
    </lineage>
</organism>
<gene>
    <name evidence="1" type="ORF">HNO88_004063</name>
</gene>
<evidence type="ECO:0000313" key="2">
    <source>
        <dbReference type="Proteomes" id="UP000555448"/>
    </source>
</evidence>
<dbReference type="RefSeq" id="WP_184250013.1">
    <property type="nucleotide sequence ID" value="NZ_JACHLR010000029.1"/>
</dbReference>
<comment type="caution">
    <text evidence="1">The sequence shown here is derived from an EMBL/GenBank/DDBJ whole genome shotgun (WGS) entry which is preliminary data.</text>
</comment>
<dbReference type="EMBL" id="JACHLR010000029">
    <property type="protein sequence ID" value="MBB4860718.1"/>
    <property type="molecule type" value="Genomic_DNA"/>
</dbReference>
<dbReference type="Proteomes" id="UP000555448">
    <property type="component" value="Unassembled WGS sequence"/>
</dbReference>
<name>A0A7W7KES3_9SPHN</name>
<evidence type="ECO:0000313" key="1">
    <source>
        <dbReference type="EMBL" id="MBB4860718.1"/>
    </source>
</evidence>
<protein>
    <recommendedName>
        <fullName evidence="3">ATP-grasp domain-containing protein</fullName>
    </recommendedName>
</protein>
<dbReference type="InterPro" id="IPR029465">
    <property type="entry name" value="ATPgrasp_TupA"/>
</dbReference>
<dbReference type="Pfam" id="PF14305">
    <property type="entry name" value="ATPgrasp_TupA"/>
    <property type="match status" value="1"/>
</dbReference>
<accession>A0A7W7KES3</accession>
<keyword evidence="2" id="KW-1185">Reference proteome</keyword>
<proteinExistence type="predicted"/>
<reference evidence="1 2" key="1">
    <citation type="submission" date="2020-08" db="EMBL/GenBank/DDBJ databases">
        <title>Functional genomics of gut bacteria from endangered species of beetles.</title>
        <authorList>
            <person name="Carlos-Shanley C."/>
        </authorList>
    </citation>
    <scope>NUCLEOTIDE SEQUENCE [LARGE SCALE GENOMIC DNA]</scope>
    <source>
        <strain evidence="1 2">S00245</strain>
    </source>
</reference>